<dbReference type="NCBIfam" id="TIGR00472">
    <property type="entry name" value="pheT_bact"/>
    <property type="match status" value="1"/>
</dbReference>
<evidence type="ECO:0000256" key="7">
    <source>
        <dbReference type="ARBA" id="ARBA00022723"/>
    </source>
</evidence>
<dbReference type="PROSITE" id="PS51447">
    <property type="entry name" value="FDX_ACB"/>
    <property type="match status" value="1"/>
</dbReference>
<keyword evidence="11 16" id="KW-0694">RNA-binding</keyword>
<keyword evidence="12 15" id="KW-0648">Protein biosynthesis</keyword>
<dbReference type="CDD" id="cd00769">
    <property type="entry name" value="PheRS_beta_core"/>
    <property type="match status" value="1"/>
</dbReference>
<feature type="binding site" evidence="15">
    <location>
        <position position="477"/>
    </location>
    <ligand>
        <name>Mg(2+)</name>
        <dbReference type="ChEBI" id="CHEBI:18420"/>
        <note>shared with alpha subunit</note>
    </ligand>
</feature>
<evidence type="ECO:0000313" key="21">
    <source>
        <dbReference type="Proteomes" id="UP000294744"/>
    </source>
</evidence>
<dbReference type="Gene3D" id="3.50.40.10">
    <property type="entry name" value="Phenylalanyl-trna Synthetase, Chain B, domain 3"/>
    <property type="match status" value="1"/>
</dbReference>
<evidence type="ECO:0000256" key="5">
    <source>
        <dbReference type="ARBA" id="ARBA00022555"/>
    </source>
</evidence>
<dbReference type="Pfam" id="PF17759">
    <property type="entry name" value="tRNA_synthFbeta"/>
    <property type="match status" value="1"/>
</dbReference>
<dbReference type="SMART" id="SM00874">
    <property type="entry name" value="B5"/>
    <property type="match status" value="1"/>
</dbReference>
<keyword evidence="13 15" id="KW-0030">Aminoacyl-tRNA synthetase</keyword>
<evidence type="ECO:0000256" key="9">
    <source>
        <dbReference type="ARBA" id="ARBA00022840"/>
    </source>
</evidence>
<accession>A0A4R4UN61</accession>
<dbReference type="PANTHER" id="PTHR10947">
    <property type="entry name" value="PHENYLALANYL-TRNA SYNTHETASE BETA CHAIN AND LEUCINE-RICH REPEAT-CONTAINING PROTEIN 47"/>
    <property type="match status" value="1"/>
</dbReference>
<reference evidence="20 21" key="1">
    <citation type="submission" date="2019-03" db="EMBL/GenBank/DDBJ databases">
        <title>Draft genome sequences of novel Actinobacteria.</title>
        <authorList>
            <person name="Sahin N."/>
            <person name="Ay H."/>
            <person name="Saygin H."/>
        </authorList>
    </citation>
    <scope>NUCLEOTIDE SEQUENCE [LARGE SCALE GENOMIC DNA]</scope>
    <source>
        <strain evidence="20 21">16K404</strain>
    </source>
</reference>
<dbReference type="AlphaFoldDB" id="A0A4R4UN61"/>
<dbReference type="SUPFAM" id="SSF46955">
    <property type="entry name" value="Putative DNA-binding domain"/>
    <property type="match status" value="1"/>
</dbReference>
<dbReference type="FunFam" id="3.30.70.380:FF:000001">
    <property type="entry name" value="Phenylalanine--tRNA ligase beta subunit"/>
    <property type="match status" value="1"/>
</dbReference>
<dbReference type="InterPro" id="IPR009061">
    <property type="entry name" value="DNA-bd_dom_put_sf"/>
</dbReference>
<keyword evidence="4 15" id="KW-0963">Cytoplasm</keyword>
<evidence type="ECO:0000256" key="11">
    <source>
        <dbReference type="ARBA" id="ARBA00022884"/>
    </source>
</evidence>
<dbReference type="InterPro" id="IPR045060">
    <property type="entry name" value="Phe-tRNA-ligase_IIc_bsu"/>
</dbReference>
<dbReference type="InterPro" id="IPR041616">
    <property type="entry name" value="PheRS_beta_core"/>
</dbReference>
<dbReference type="InterPro" id="IPR033714">
    <property type="entry name" value="tRNA_bind_bactPheRS"/>
</dbReference>
<keyword evidence="5 16" id="KW-0820">tRNA-binding</keyword>
<dbReference type="GO" id="GO:0006432">
    <property type="term" value="P:phenylalanyl-tRNA aminoacylation"/>
    <property type="evidence" value="ECO:0007669"/>
    <property type="project" value="UniProtKB-UniRule"/>
</dbReference>
<evidence type="ECO:0000256" key="4">
    <source>
        <dbReference type="ARBA" id="ARBA00022490"/>
    </source>
</evidence>
<dbReference type="InterPro" id="IPR045864">
    <property type="entry name" value="aa-tRNA-synth_II/BPL/LPL"/>
</dbReference>
<dbReference type="OrthoDB" id="9805455at2"/>
<evidence type="ECO:0000256" key="12">
    <source>
        <dbReference type="ARBA" id="ARBA00022917"/>
    </source>
</evidence>
<dbReference type="PROSITE" id="PS51483">
    <property type="entry name" value="B5"/>
    <property type="match status" value="1"/>
</dbReference>
<evidence type="ECO:0000313" key="20">
    <source>
        <dbReference type="EMBL" id="TDC90584.1"/>
    </source>
</evidence>
<feature type="binding site" evidence="15">
    <location>
        <position position="476"/>
    </location>
    <ligand>
        <name>Mg(2+)</name>
        <dbReference type="ChEBI" id="CHEBI:18420"/>
        <note>shared with alpha subunit</note>
    </ligand>
</feature>
<dbReference type="Pfam" id="PF03147">
    <property type="entry name" value="FDX-ACB"/>
    <property type="match status" value="1"/>
</dbReference>
<dbReference type="SUPFAM" id="SSF54991">
    <property type="entry name" value="Anticodon-binding domain of PheRS"/>
    <property type="match status" value="1"/>
</dbReference>
<evidence type="ECO:0000259" key="17">
    <source>
        <dbReference type="PROSITE" id="PS50886"/>
    </source>
</evidence>
<feature type="binding site" evidence="15">
    <location>
        <position position="473"/>
    </location>
    <ligand>
        <name>Mg(2+)</name>
        <dbReference type="ChEBI" id="CHEBI:18420"/>
        <note>shared with alpha subunit</note>
    </ligand>
</feature>
<feature type="domain" description="TRNA-binding" evidence="17">
    <location>
        <begin position="41"/>
        <end position="158"/>
    </location>
</feature>
<dbReference type="SUPFAM" id="SSF50249">
    <property type="entry name" value="Nucleic acid-binding proteins"/>
    <property type="match status" value="1"/>
</dbReference>
<keyword evidence="8 15" id="KW-0547">Nucleotide-binding</keyword>
<dbReference type="GO" id="GO:0000287">
    <property type="term" value="F:magnesium ion binding"/>
    <property type="evidence" value="ECO:0007669"/>
    <property type="project" value="UniProtKB-UniRule"/>
</dbReference>
<keyword evidence="10 15" id="KW-0460">Magnesium</keyword>
<dbReference type="GO" id="GO:0009328">
    <property type="term" value="C:phenylalanine-tRNA ligase complex"/>
    <property type="evidence" value="ECO:0007669"/>
    <property type="project" value="TreeGrafter"/>
</dbReference>
<comment type="catalytic activity">
    <reaction evidence="14 15">
        <text>tRNA(Phe) + L-phenylalanine + ATP = L-phenylalanyl-tRNA(Phe) + AMP + diphosphate + H(+)</text>
        <dbReference type="Rhea" id="RHEA:19413"/>
        <dbReference type="Rhea" id="RHEA-COMP:9668"/>
        <dbReference type="Rhea" id="RHEA-COMP:9699"/>
        <dbReference type="ChEBI" id="CHEBI:15378"/>
        <dbReference type="ChEBI" id="CHEBI:30616"/>
        <dbReference type="ChEBI" id="CHEBI:33019"/>
        <dbReference type="ChEBI" id="CHEBI:58095"/>
        <dbReference type="ChEBI" id="CHEBI:78442"/>
        <dbReference type="ChEBI" id="CHEBI:78531"/>
        <dbReference type="ChEBI" id="CHEBI:456215"/>
        <dbReference type="EC" id="6.1.1.20"/>
    </reaction>
</comment>
<comment type="subunit">
    <text evidence="3 15">Tetramer of two alpha and two beta subunits.</text>
</comment>
<feature type="domain" description="B5" evidence="19">
    <location>
        <begin position="409"/>
        <end position="489"/>
    </location>
</feature>
<dbReference type="SMART" id="SM00873">
    <property type="entry name" value="B3_4"/>
    <property type="match status" value="1"/>
</dbReference>
<dbReference type="Pfam" id="PF03484">
    <property type="entry name" value="B5"/>
    <property type="match status" value="1"/>
</dbReference>
<evidence type="ECO:0000256" key="10">
    <source>
        <dbReference type="ARBA" id="ARBA00022842"/>
    </source>
</evidence>
<dbReference type="InterPro" id="IPR004532">
    <property type="entry name" value="Phe-tRNA-ligase_IIc_bsu_bact"/>
</dbReference>
<organism evidence="20 21">
    <name type="scientific">Saccharopolyspora aridisoli</name>
    <dbReference type="NCBI Taxonomy" id="2530385"/>
    <lineage>
        <taxon>Bacteria</taxon>
        <taxon>Bacillati</taxon>
        <taxon>Actinomycetota</taxon>
        <taxon>Actinomycetes</taxon>
        <taxon>Pseudonocardiales</taxon>
        <taxon>Pseudonocardiaceae</taxon>
        <taxon>Saccharopolyspora</taxon>
    </lineage>
</organism>
<dbReference type="Gene3D" id="3.30.70.380">
    <property type="entry name" value="Ferrodoxin-fold anticodon-binding domain"/>
    <property type="match status" value="1"/>
</dbReference>
<dbReference type="Gene3D" id="3.30.56.10">
    <property type="match status" value="2"/>
</dbReference>
<keyword evidence="6 15" id="KW-0436">Ligase</keyword>
<dbReference type="Gene3D" id="3.30.930.10">
    <property type="entry name" value="Bira Bifunctional Protein, Domain 2"/>
    <property type="match status" value="1"/>
</dbReference>
<dbReference type="HAMAP" id="MF_00283">
    <property type="entry name" value="Phe_tRNA_synth_beta1"/>
    <property type="match status" value="1"/>
</dbReference>
<evidence type="ECO:0000256" key="15">
    <source>
        <dbReference type="HAMAP-Rule" id="MF_00283"/>
    </source>
</evidence>
<dbReference type="Gene3D" id="2.40.50.140">
    <property type="entry name" value="Nucleic acid-binding proteins"/>
    <property type="match status" value="1"/>
</dbReference>
<sequence length="831" mass="88828">MRIPVSWLAEHLELPEETTAETLAEAFIRIGLEVEEVEHLTQVRGPLVAGRVAEIEELTEFKKPIRYCKVEIGVDEASGEQKLQNIICGARNFSEGDLVVVALPGTVLPGDFEISSRKTYGKLSEGMICSAKELGLGEDHDGILVLPPGSADPGDDAVQLVGLDDSIIELAITPDRGYCFSVRGLARELSNALDVPFGDPGTRPVPEDDKPSRGVELRDAQACSRFVLRRVTGVDPTAPSPWWMRRRLALAGIRSISLSVDVTNYVMLELGQPLHAFDTTKVTGDLVVRHAESGEKLTTLDGQVRALDADDIVIADDSGVVSLAGVMGGESTEIGDGTHDVLIEAANWDPANIARSIRRHKLPSEAGKRFERTVDPAVAPVAAELAAQLLVRYGDGMIAPGRTDVGEPKAPAAVTMPLALPDKVAGVLYERGVTARRLTQIGCKIDLSTSDEGVGLITATPPSWRPDLTQPFDLVEEVLRLEGYHTIPSVLPSAPPGRGLSAAQRRKRAVSRALAGAGHIEVLPFPFTGNEMLDAFGLAEDDERRRTVSVLNALESDKSQLTTTLLTGLLDTLQRNVARGHRDVALFHIGQISQPSADQPAVPEVGVDARPTDEQIAGLLAALPAQPTRVATVLAGQREQAGWWGKGRAANWADAIQAARVVASAAGVELTVRNAEYAPWHPGRCAELLVGETVVGHAGELHPKVVETLGLPKRTSAMELDLDALPLVERRAAPAISAYPPVLMDVALVVDSSTASSDVVEAVRAGGGELLEDVRLFDVYTGEQLDEGKKSLALALRFRAPDRTLKQEEATEARDAAVRAAADRLGATLRA</sequence>
<name>A0A4R4UN61_9PSEU</name>
<evidence type="ECO:0000256" key="14">
    <source>
        <dbReference type="ARBA" id="ARBA00049255"/>
    </source>
</evidence>
<dbReference type="EC" id="6.1.1.20" evidence="15"/>
<dbReference type="PROSITE" id="PS50886">
    <property type="entry name" value="TRBD"/>
    <property type="match status" value="1"/>
</dbReference>
<dbReference type="InterPro" id="IPR005147">
    <property type="entry name" value="tRNA_synthase_B5-dom"/>
</dbReference>
<dbReference type="GO" id="GO:0000049">
    <property type="term" value="F:tRNA binding"/>
    <property type="evidence" value="ECO:0007669"/>
    <property type="project" value="UniProtKB-UniRule"/>
</dbReference>
<feature type="domain" description="FDX-ACB" evidence="18">
    <location>
        <begin position="737"/>
        <end position="830"/>
    </location>
</feature>
<evidence type="ECO:0000259" key="19">
    <source>
        <dbReference type="PROSITE" id="PS51483"/>
    </source>
</evidence>
<evidence type="ECO:0000256" key="16">
    <source>
        <dbReference type="PROSITE-ProRule" id="PRU00209"/>
    </source>
</evidence>
<dbReference type="InterPro" id="IPR005146">
    <property type="entry name" value="B3/B4_tRNA-bd"/>
</dbReference>
<dbReference type="PANTHER" id="PTHR10947:SF0">
    <property type="entry name" value="PHENYLALANINE--TRNA LIGASE BETA SUBUNIT"/>
    <property type="match status" value="1"/>
</dbReference>
<comment type="similarity">
    <text evidence="2 15">Belongs to the phenylalanyl-tRNA synthetase beta subunit family. Type 1 subfamily.</text>
</comment>
<evidence type="ECO:0000256" key="13">
    <source>
        <dbReference type="ARBA" id="ARBA00023146"/>
    </source>
</evidence>
<comment type="cofactor">
    <cofactor evidence="15">
        <name>Mg(2+)</name>
        <dbReference type="ChEBI" id="CHEBI:18420"/>
    </cofactor>
    <text evidence="15">Binds 2 magnesium ions per tetramer.</text>
</comment>
<dbReference type="Proteomes" id="UP000294744">
    <property type="component" value="Unassembled WGS sequence"/>
</dbReference>
<dbReference type="RefSeq" id="WP_132625057.1">
    <property type="nucleotide sequence ID" value="NZ_SMKV01000024.1"/>
</dbReference>
<comment type="subcellular location">
    <subcellularLocation>
        <location evidence="1 15">Cytoplasm</location>
    </subcellularLocation>
</comment>
<keyword evidence="9 15" id="KW-0067">ATP-binding</keyword>
<dbReference type="FunFam" id="3.30.930.10:FF:000130">
    <property type="entry name" value="Phenylalanine--tRNA ligase beta subunit"/>
    <property type="match status" value="1"/>
</dbReference>
<dbReference type="CDD" id="cd02796">
    <property type="entry name" value="tRNA_bind_bactPheRS"/>
    <property type="match status" value="1"/>
</dbReference>
<dbReference type="GO" id="GO:0004826">
    <property type="term" value="F:phenylalanine-tRNA ligase activity"/>
    <property type="evidence" value="ECO:0007669"/>
    <property type="project" value="UniProtKB-UniRule"/>
</dbReference>
<dbReference type="EMBL" id="SMKV01000024">
    <property type="protein sequence ID" value="TDC90584.1"/>
    <property type="molecule type" value="Genomic_DNA"/>
</dbReference>
<dbReference type="Pfam" id="PF03483">
    <property type="entry name" value="B3_4"/>
    <property type="match status" value="1"/>
</dbReference>
<dbReference type="SMART" id="SM00896">
    <property type="entry name" value="FDX-ACB"/>
    <property type="match status" value="1"/>
</dbReference>
<dbReference type="Pfam" id="PF01588">
    <property type="entry name" value="tRNA_bind"/>
    <property type="match status" value="1"/>
</dbReference>
<dbReference type="InterPro" id="IPR002547">
    <property type="entry name" value="tRNA-bd_dom"/>
</dbReference>
<evidence type="ECO:0000256" key="6">
    <source>
        <dbReference type="ARBA" id="ARBA00022598"/>
    </source>
</evidence>
<protein>
    <recommendedName>
        <fullName evidence="15">Phenylalanine--tRNA ligase beta subunit</fullName>
        <ecNumber evidence="15">6.1.1.20</ecNumber>
    </recommendedName>
    <alternativeName>
        <fullName evidence="15">Phenylalanyl-tRNA synthetase beta subunit</fullName>
        <shortName evidence="15">PheRS</shortName>
    </alternativeName>
</protein>
<evidence type="ECO:0000256" key="3">
    <source>
        <dbReference type="ARBA" id="ARBA00011209"/>
    </source>
</evidence>
<dbReference type="InterPro" id="IPR036690">
    <property type="entry name" value="Fdx_antiC-bd_sf"/>
</dbReference>
<gene>
    <name evidence="15" type="primary">pheT</name>
    <name evidence="20" type="ORF">E1161_18770</name>
</gene>
<evidence type="ECO:0000256" key="8">
    <source>
        <dbReference type="ARBA" id="ARBA00022741"/>
    </source>
</evidence>
<feature type="binding site" evidence="15">
    <location>
        <position position="467"/>
    </location>
    <ligand>
        <name>Mg(2+)</name>
        <dbReference type="ChEBI" id="CHEBI:18420"/>
        <note>shared with alpha subunit</note>
    </ligand>
</feature>
<evidence type="ECO:0000256" key="1">
    <source>
        <dbReference type="ARBA" id="ARBA00004496"/>
    </source>
</evidence>
<keyword evidence="7 15" id="KW-0479">Metal-binding</keyword>
<dbReference type="SUPFAM" id="SSF55681">
    <property type="entry name" value="Class II aaRS and biotin synthetases"/>
    <property type="match status" value="1"/>
</dbReference>
<dbReference type="FunFam" id="2.40.50.140:FF:000045">
    <property type="entry name" value="Phenylalanine--tRNA ligase beta subunit"/>
    <property type="match status" value="1"/>
</dbReference>
<proteinExistence type="inferred from homology"/>
<comment type="caution">
    <text evidence="20">The sequence shown here is derived from an EMBL/GenBank/DDBJ whole genome shotgun (WGS) entry which is preliminary data.</text>
</comment>
<dbReference type="SUPFAM" id="SSF56037">
    <property type="entry name" value="PheT/TilS domain"/>
    <property type="match status" value="1"/>
</dbReference>
<keyword evidence="21" id="KW-1185">Reference proteome</keyword>
<dbReference type="InterPro" id="IPR005121">
    <property type="entry name" value="Fdx_antiC-bd"/>
</dbReference>
<dbReference type="GO" id="GO:0005524">
    <property type="term" value="F:ATP binding"/>
    <property type="evidence" value="ECO:0007669"/>
    <property type="project" value="UniProtKB-UniRule"/>
</dbReference>
<dbReference type="InterPro" id="IPR020825">
    <property type="entry name" value="Phe-tRNA_synthase-like_B3/B4"/>
</dbReference>
<dbReference type="InterPro" id="IPR012340">
    <property type="entry name" value="NA-bd_OB-fold"/>
</dbReference>
<evidence type="ECO:0000259" key="18">
    <source>
        <dbReference type="PROSITE" id="PS51447"/>
    </source>
</evidence>
<evidence type="ECO:0000256" key="2">
    <source>
        <dbReference type="ARBA" id="ARBA00008653"/>
    </source>
</evidence>